<dbReference type="PRINTS" id="PR00421">
    <property type="entry name" value="THIOREDOXIN"/>
</dbReference>
<keyword evidence="3" id="KW-0150">Chloroplast</keyword>
<dbReference type="FunFam" id="3.40.30.10:FF:000149">
    <property type="entry name" value="Thioredoxin-like protein CITRX, chloroplastic"/>
    <property type="match status" value="1"/>
</dbReference>
<dbReference type="PROSITE" id="PS00194">
    <property type="entry name" value="THIOREDOXIN_1"/>
    <property type="match status" value="1"/>
</dbReference>
<dbReference type="PROSITE" id="PS51352">
    <property type="entry name" value="THIOREDOXIN_2"/>
    <property type="match status" value="1"/>
</dbReference>
<dbReference type="Gene3D" id="3.40.30.10">
    <property type="entry name" value="Glutaredoxin"/>
    <property type="match status" value="1"/>
</dbReference>
<keyword evidence="9" id="KW-0676">Redox-active center</keyword>
<dbReference type="InterPro" id="IPR036249">
    <property type="entry name" value="Thioredoxin-like_sf"/>
</dbReference>
<dbReference type="InterPro" id="IPR017937">
    <property type="entry name" value="Thioredoxin_CS"/>
</dbReference>
<dbReference type="SUPFAM" id="SSF52833">
    <property type="entry name" value="Thioredoxin-like"/>
    <property type="match status" value="1"/>
</dbReference>
<dbReference type="GO" id="GO:0015035">
    <property type="term" value="F:protein-disulfide reductase activity"/>
    <property type="evidence" value="ECO:0007669"/>
    <property type="project" value="InterPro"/>
</dbReference>
<evidence type="ECO:0000256" key="2">
    <source>
        <dbReference type="ARBA" id="ARBA00022448"/>
    </source>
</evidence>
<sequence length="185" mass="20198">MSLSVIMSGRACVCSAFYSGTLSRPQRVTNPSTALRVAPLRLPARRSPALARKTQRLHGGTHCEAGAPAEGEMTEHHLVAKLSGEELEVAIQERTRPLVIDFYATWCGPCVLMAKELEKVAEELGEEKVRVVKVDTEENPLLSNQLQIQGLPTLVFVSTDTSKPALRTEGLLPAATIKEIIEKEL</sequence>
<keyword evidence="5" id="KW-0809">Transit peptide</keyword>
<evidence type="ECO:0000256" key="4">
    <source>
        <dbReference type="ARBA" id="ARBA00022640"/>
    </source>
</evidence>
<dbReference type="AlphaFoldDB" id="A0A7S3CUB4"/>
<evidence type="ECO:0000256" key="5">
    <source>
        <dbReference type="ARBA" id="ARBA00022946"/>
    </source>
</evidence>
<dbReference type="PANTHER" id="PTHR47834:SF2">
    <property type="entry name" value="THIOREDOXIN-LIKE PROTEIN CITRX, CHLOROPLASTIC"/>
    <property type="match status" value="1"/>
</dbReference>
<dbReference type="EMBL" id="HBIA01018707">
    <property type="protein sequence ID" value="CAE0237458.1"/>
    <property type="molecule type" value="Transcribed_RNA"/>
</dbReference>
<keyword evidence="8" id="KW-1015">Disulfide bond</keyword>
<dbReference type="CDD" id="cd02947">
    <property type="entry name" value="TRX_family"/>
    <property type="match status" value="1"/>
</dbReference>
<name>A0A7S3CUB4_9SPIT</name>
<feature type="domain" description="Thioredoxin" evidence="11">
    <location>
        <begin position="67"/>
        <end position="185"/>
    </location>
</feature>
<keyword evidence="4" id="KW-0934">Plastid</keyword>
<dbReference type="PANTHER" id="PTHR47834">
    <property type="entry name" value="THIOREDOXIN-LIKE PROTEIN CITRX, CHLOROPLASTIC"/>
    <property type="match status" value="1"/>
</dbReference>
<evidence type="ECO:0000256" key="8">
    <source>
        <dbReference type="ARBA" id="ARBA00023157"/>
    </source>
</evidence>
<evidence type="ECO:0000256" key="10">
    <source>
        <dbReference type="ARBA" id="ARBA00024039"/>
    </source>
</evidence>
<evidence type="ECO:0000256" key="7">
    <source>
        <dbReference type="ARBA" id="ARBA00023002"/>
    </source>
</evidence>
<keyword evidence="6" id="KW-0249">Electron transport</keyword>
<accession>A0A7S3CUB4</accession>
<evidence type="ECO:0000256" key="3">
    <source>
        <dbReference type="ARBA" id="ARBA00022528"/>
    </source>
</evidence>
<evidence type="ECO:0000256" key="6">
    <source>
        <dbReference type="ARBA" id="ARBA00022982"/>
    </source>
</evidence>
<proteinExistence type="inferred from homology"/>
<evidence type="ECO:0000256" key="9">
    <source>
        <dbReference type="ARBA" id="ARBA00023284"/>
    </source>
</evidence>
<keyword evidence="7" id="KW-0560">Oxidoreductase</keyword>
<comment type="similarity">
    <text evidence="10">Belongs to the thioredoxin family. Plant CITRX-type subfamily.</text>
</comment>
<evidence type="ECO:0000259" key="11">
    <source>
        <dbReference type="PROSITE" id="PS51352"/>
    </source>
</evidence>
<gene>
    <name evidence="12" type="ORF">SRAS04492_LOCUS9267</name>
</gene>
<protein>
    <recommendedName>
        <fullName evidence="11">Thioredoxin domain-containing protein</fullName>
    </recommendedName>
</protein>
<reference evidence="12" key="1">
    <citation type="submission" date="2021-01" db="EMBL/GenBank/DDBJ databases">
        <authorList>
            <person name="Corre E."/>
            <person name="Pelletier E."/>
            <person name="Niang G."/>
            <person name="Scheremetjew M."/>
            <person name="Finn R."/>
            <person name="Kale V."/>
            <person name="Holt S."/>
            <person name="Cochrane G."/>
            <person name="Meng A."/>
            <person name="Brown T."/>
            <person name="Cohen L."/>
        </authorList>
    </citation>
    <scope>NUCLEOTIDE SEQUENCE</scope>
    <source>
        <strain evidence="12">Ras09</strain>
    </source>
</reference>
<dbReference type="GO" id="GO:0009507">
    <property type="term" value="C:chloroplast"/>
    <property type="evidence" value="ECO:0007669"/>
    <property type="project" value="UniProtKB-SubCell"/>
</dbReference>
<dbReference type="InterPro" id="IPR044182">
    <property type="entry name" value="CITRX"/>
</dbReference>
<dbReference type="GO" id="GO:0045454">
    <property type="term" value="P:cell redox homeostasis"/>
    <property type="evidence" value="ECO:0007669"/>
    <property type="project" value="InterPro"/>
</dbReference>
<keyword evidence="2" id="KW-0813">Transport</keyword>
<dbReference type="Pfam" id="PF00085">
    <property type="entry name" value="Thioredoxin"/>
    <property type="match status" value="1"/>
</dbReference>
<evidence type="ECO:0000256" key="1">
    <source>
        <dbReference type="ARBA" id="ARBA00004229"/>
    </source>
</evidence>
<dbReference type="InterPro" id="IPR013766">
    <property type="entry name" value="Thioredoxin_domain"/>
</dbReference>
<comment type="subcellular location">
    <subcellularLocation>
        <location evidence="1">Plastid</location>
        <location evidence="1">Chloroplast</location>
    </subcellularLocation>
</comment>
<organism evidence="12">
    <name type="scientific">Strombidium rassoulzadegani</name>
    <dbReference type="NCBI Taxonomy" id="1082188"/>
    <lineage>
        <taxon>Eukaryota</taxon>
        <taxon>Sar</taxon>
        <taxon>Alveolata</taxon>
        <taxon>Ciliophora</taxon>
        <taxon>Intramacronucleata</taxon>
        <taxon>Spirotrichea</taxon>
        <taxon>Oligotrichia</taxon>
        <taxon>Strombidiidae</taxon>
        <taxon>Strombidium</taxon>
    </lineage>
</organism>
<evidence type="ECO:0000313" key="12">
    <source>
        <dbReference type="EMBL" id="CAE0237458.1"/>
    </source>
</evidence>